<dbReference type="Gene3D" id="3.30.70.1230">
    <property type="entry name" value="Nucleotide cyclase"/>
    <property type="match status" value="1"/>
</dbReference>
<dbReference type="InterPro" id="IPR050401">
    <property type="entry name" value="Cyclic_nucleotide_synthase"/>
</dbReference>
<evidence type="ECO:0000256" key="11">
    <source>
        <dbReference type="ARBA" id="ARBA00023273"/>
    </source>
</evidence>
<evidence type="ECO:0000256" key="12">
    <source>
        <dbReference type="ARBA" id="ARBA00023293"/>
    </source>
</evidence>
<comment type="subcellular location">
    <subcellularLocation>
        <location evidence="2">Photoreceptor outer segment membrane</location>
        <topology evidence="2">Single-pass type I membrane protein</topology>
    </subcellularLocation>
</comment>
<dbReference type="Gene3D" id="1.10.510.10">
    <property type="entry name" value="Transferase(Phosphotransferase) domain 1"/>
    <property type="match status" value="1"/>
</dbReference>
<keyword evidence="11" id="KW-0966">Cell projection</keyword>
<reference evidence="19 20" key="1">
    <citation type="submission" date="2024-01" db="EMBL/GenBank/DDBJ databases">
        <authorList>
            <person name="Alioto T."/>
            <person name="Alioto T."/>
            <person name="Gomez Garrido J."/>
        </authorList>
    </citation>
    <scope>NUCLEOTIDE SEQUENCE [LARGE SCALE GENOMIC DNA]</scope>
</reference>
<evidence type="ECO:0000256" key="1">
    <source>
        <dbReference type="ARBA" id="ARBA00001436"/>
    </source>
</evidence>
<evidence type="ECO:0000256" key="5">
    <source>
        <dbReference type="ARBA" id="ARBA00022729"/>
    </source>
</evidence>
<dbReference type="AlphaFoldDB" id="A0AAV1PS68"/>
<comment type="caution">
    <text evidence="19">The sequence shown here is derived from an EMBL/GenBank/DDBJ whole genome shotgun (WGS) entry which is preliminary data.</text>
</comment>
<dbReference type="Pfam" id="PF07714">
    <property type="entry name" value="PK_Tyr_Ser-Thr"/>
    <property type="match status" value="1"/>
</dbReference>
<feature type="coiled-coil region" evidence="15">
    <location>
        <begin position="873"/>
        <end position="904"/>
    </location>
</feature>
<evidence type="ECO:0000256" key="7">
    <source>
        <dbReference type="ARBA" id="ARBA00022989"/>
    </source>
</evidence>
<dbReference type="InterPro" id="IPR029787">
    <property type="entry name" value="Nucleotide_cyclase"/>
</dbReference>
<dbReference type="EC" id="4.6.1.2" evidence="3 14"/>
<dbReference type="FunFam" id="3.40.50.2300:FF:000114">
    <property type="entry name" value="Guanylate cyclase"/>
    <property type="match status" value="1"/>
</dbReference>
<evidence type="ECO:0000256" key="16">
    <source>
        <dbReference type="SAM" id="MobiDB-lite"/>
    </source>
</evidence>
<comment type="catalytic activity">
    <reaction evidence="1 14">
        <text>GTP = 3',5'-cyclic GMP + diphosphate</text>
        <dbReference type="Rhea" id="RHEA:13665"/>
        <dbReference type="ChEBI" id="CHEBI:33019"/>
        <dbReference type="ChEBI" id="CHEBI:37565"/>
        <dbReference type="ChEBI" id="CHEBI:57746"/>
        <dbReference type="EC" id="4.6.1.2"/>
    </reaction>
</comment>
<dbReference type="SUPFAM" id="SSF53822">
    <property type="entry name" value="Periplasmic binding protein-like I"/>
    <property type="match status" value="1"/>
</dbReference>
<dbReference type="SUPFAM" id="SSF56112">
    <property type="entry name" value="Protein kinase-like (PK-like)"/>
    <property type="match status" value="1"/>
</dbReference>
<dbReference type="GO" id="GO:0005524">
    <property type="term" value="F:ATP binding"/>
    <property type="evidence" value="ECO:0007669"/>
    <property type="project" value="InterPro"/>
</dbReference>
<dbReference type="EMBL" id="CAWUFR010000273">
    <property type="protein sequence ID" value="CAK6974811.1"/>
    <property type="molecule type" value="Genomic_DNA"/>
</dbReference>
<evidence type="ECO:0000256" key="2">
    <source>
        <dbReference type="ARBA" id="ARBA00004451"/>
    </source>
</evidence>
<keyword evidence="5" id="KW-0732">Signal</keyword>
<dbReference type="PANTHER" id="PTHR11920:SF349">
    <property type="entry name" value="RETINAL GUANYLYL CYCLASE 2"/>
    <property type="match status" value="1"/>
</dbReference>
<feature type="domain" description="Guanylate cyclase" evidence="18">
    <location>
        <begin position="936"/>
        <end position="1066"/>
    </location>
</feature>
<dbReference type="GO" id="GO:0004016">
    <property type="term" value="F:adenylate cyclase activity"/>
    <property type="evidence" value="ECO:0007669"/>
    <property type="project" value="TreeGrafter"/>
</dbReference>
<evidence type="ECO:0000259" key="17">
    <source>
        <dbReference type="PROSITE" id="PS50011"/>
    </source>
</evidence>
<evidence type="ECO:0000256" key="10">
    <source>
        <dbReference type="ARBA" id="ARBA00023239"/>
    </source>
</evidence>
<dbReference type="GO" id="GO:0005886">
    <property type="term" value="C:plasma membrane"/>
    <property type="evidence" value="ECO:0007669"/>
    <property type="project" value="TreeGrafter"/>
</dbReference>
<dbReference type="CDD" id="cd07302">
    <property type="entry name" value="CHD"/>
    <property type="match status" value="1"/>
</dbReference>
<dbReference type="InterPro" id="IPR018297">
    <property type="entry name" value="A/G_cyclase_CS"/>
</dbReference>
<dbReference type="GO" id="GO:0035556">
    <property type="term" value="P:intracellular signal transduction"/>
    <property type="evidence" value="ECO:0007669"/>
    <property type="project" value="InterPro"/>
</dbReference>
<feature type="domain" description="Protein kinase" evidence="17">
    <location>
        <begin position="583"/>
        <end position="864"/>
    </location>
</feature>
<dbReference type="InterPro" id="IPR028082">
    <property type="entry name" value="Peripla_BP_I"/>
</dbReference>
<dbReference type="Pfam" id="PF07701">
    <property type="entry name" value="HNOBA"/>
    <property type="match status" value="1"/>
</dbReference>
<keyword evidence="4" id="KW-0812">Transmembrane</keyword>
<dbReference type="InterPro" id="IPR001828">
    <property type="entry name" value="ANF_lig-bd_rcpt"/>
</dbReference>
<dbReference type="InterPro" id="IPR011645">
    <property type="entry name" value="HNOB_dom_associated"/>
</dbReference>
<evidence type="ECO:0000256" key="3">
    <source>
        <dbReference type="ARBA" id="ARBA00012202"/>
    </source>
</evidence>
<evidence type="ECO:0000256" key="4">
    <source>
        <dbReference type="ARBA" id="ARBA00022692"/>
    </source>
</evidence>
<proteinExistence type="inferred from homology"/>
<evidence type="ECO:0000256" key="9">
    <source>
        <dbReference type="ARBA" id="ARBA00023157"/>
    </source>
</evidence>
<dbReference type="Pfam" id="PF01094">
    <property type="entry name" value="ANF_receptor"/>
    <property type="match status" value="1"/>
</dbReference>
<dbReference type="FunFam" id="3.30.70.1230:FF:000013">
    <property type="entry name" value="Guanylate cyclase"/>
    <property type="match status" value="1"/>
</dbReference>
<feature type="compositionally biased region" description="Polar residues" evidence="16">
    <location>
        <begin position="1"/>
        <end position="17"/>
    </location>
</feature>
<dbReference type="InterPro" id="IPR001054">
    <property type="entry name" value="A/G_cyclase"/>
</dbReference>
<dbReference type="PROSITE" id="PS00452">
    <property type="entry name" value="GUANYLATE_CYCLASE_1"/>
    <property type="match status" value="1"/>
</dbReference>
<sequence>MQQQRRAFLSVPQTWKQTQDKTPDTQLSSFPPPSVDRYSPSQLQFPFASVSSTNAPLSPSFLSPVLSHLPHPPSSSLFYHSFPSFHGLLRFLLVLLASLCLLPCPVHGAAFRVGVVGPWVCDPLFAKALPNVAAHLAVSRINKDPSLSYAATFDYTVLQEPCETSKALEKYVGFHTAASAYIGPANPGYCDAASMLTKGWNKAMFSWGCVGYELDDIRSHPTFARTMPRPTWVLLSVMNYFRWAQIAIISSSDDIWVETAIKVADSLRSHGLSVKLVSFMENTPHGIRRTLNKIRKRSEIRVVILCMHSALIGGEVQKLLLETAYDMQMIDGSRIFVPYDTLLYSLPYRNVTYPILKSNRKLLRAYDAVLTVTIDSPQLSFFEAYNEAMERGEVARTLKPQQVSPLFGTIYSSILLMAHAVQRVRQSRAWMSGGNLAQNTRNLDFQGFSHRIKTNGSGAALLDYLILDTDGLSWELKPTYRIDMEAGMVRFLGREIHFPHGYGPRRDSSCWFAPGFLCSGGVDLFSTIGFFIGTTGACIIALAMSYCVRRRIIKIQMVRGKNKILLTLADVTFINPSLSNKKFSVDDGRASGMRSVSERSVASPVSTITPATYENSNIVIYEGDWAWLKRLPDGLFRHINPKTSDVFELMKDMRHENLNPFLGFFHDCGVFAIVTEFCSRGSLEDLLLNDDVKLDWMFKSSLLLDLIKGMKYLHHRGVVHTRLKSRNCVVDGRFVLKLTDYGYNEVLECQRFPYIEPPAEEMLWTAPEILRTGHPGLHGTQQSDVYSFAIIMQEVVVRGPPFCMMDMPAMDIIEKLCNPPPLFRPVVSPDCAPLECIQLMKQCWNEQQEKRPDFEDIFDQFKNINKGRKTNIIDSMLRMLEQYSSNLEELIRERTEELEIEKQKTEKLLTQMLPPSVAEALKVGGTVVPEHFDSVTLYFSDIVGFTTISANSEPIEVVDLLNSLYTLFDAIIGNHDVYKVETIGDAYMVASGLPVPNDNRHAAEIANMSLDILSAVGTFKMRHMPDVPVRIRIGLHTGPCVAGVVGLTMPRYCLFGDTVTTASRMESSGLPYRIHVHESTVKVLLELNVGYKVELRGRTEVKGKGSEETFWLVGRDGFDKPLPVPPEVKSGLSAAIEPKEMKQSFHKAVKLISNIRVMTQLSTHDEDDNVMLAHH</sequence>
<accession>A0AAV1PS68</accession>
<dbReference type="Gene3D" id="3.40.50.2300">
    <property type="match status" value="2"/>
</dbReference>
<evidence type="ECO:0000259" key="18">
    <source>
        <dbReference type="PROSITE" id="PS50125"/>
    </source>
</evidence>
<evidence type="ECO:0000256" key="14">
    <source>
        <dbReference type="RuleBase" id="RU003431"/>
    </source>
</evidence>
<organism evidence="19 20">
    <name type="scientific">Scomber scombrus</name>
    <name type="common">Atlantic mackerel</name>
    <name type="synonym">Scomber vernalis</name>
    <dbReference type="NCBI Taxonomy" id="13677"/>
    <lineage>
        <taxon>Eukaryota</taxon>
        <taxon>Metazoa</taxon>
        <taxon>Chordata</taxon>
        <taxon>Craniata</taxon>
        <taxon>Vertebrata</taxon>
        <taxon>Euteleostomi</taxon>
        <taxon>Actinopterygii</taxon>
        <taxon>Neopterygii</taxon>
        <taxon>Teleostei</taxon>
        <taxon>Neoteleostei</taxon>
        <taxon>Acanthomorphata</taxon>
        <taxon>Pelagiaria</taxon>
        <taxon>Scombriformes</taxon>
        <taxon>Scombridae</taxon>
        <taxon>Scomber</taxon>
    </lineage>
</organism>
<evidence type="ECO:0000313" key="19">
    <source>
        <dbReference type="EMBL" id="CAK6974811.1"/>
    </source>
</evidence>
<keyword evidence="10 13" id="KW-0456">Lyase</keyword>
<keyword evidence="9" id="KW-1015">Disulfide bond</keyword>
<evidence type="ECO:0000256" key="6">
    <source>
        <dbReference type="ARBA" id="ARBA00022741"/>
    </source>
</evidence>
<gene>
    <name evidence="19" type="ORF">FSCOSCO3_A015302</name>
</gene>
<keyword evidence="8" id="KW-0472">Membrane</keyword>
<dbReference type="InterPro" id="IPR011009">
    <property type="entry name" value="Kinase-like_dom_sf"/>
</dbReference>
<keyword evidence="7" id="KW-1133">Transmembrane helix</keyword>
<evidence type="ECO:0000256" key="15">
    <source>
        <dbReference type="SAM" id="Coils"/>
    </source>
</evidence>
<keyword evidence="20" id="KW-1185">Reference proteome</keyword>
<dbReference type="GO" id="GO:0007168">
    <property type="term" value="P:receptor guanylyl cyclase signaling pathway"/>
    <property type="evidence" value="ECO:0007669"/>
    <property type="project" value="TreeGrafter"/>
</dbReference>
<dbReference type="CDD" id="cd14043">
    <property type="entry name" value="PK_GC-2D"/>
    <property type="match status" value="1"/>
</dbReference>
<protein>
    <recommendedName>
        <fullName evidence="3 14">Guanylate cyclase</fullName>
        <ecNumber evidence="3 14">4.6.1.2</ecNumber>
    </recommendedName>
</protein>
<dbReference type="CDD" id="cd06371">
    <property type="entry name" value="PBP1_sensory_GC_DEF-like"/>
    <property type="match status" value="1"/>
</dbReference>
<name>A0AAV1PS68_SCOSC</name>
<dbReference type="GO" id="GO:0004672">
    <property type="term" value="F:protein kinase activity"/>
    <property type="evidence" value="ECO:0007669"/>
    <property type="project" value="InterPro"/>
</dbReference>
<evidence type="ECO:0000313" key="20">
    <source>
        <dbReference type="Proteomes" id="UP001314229"/>
    </source>
</evidence>
<dbReference type="Proteomes" id="UP001314229">
    <property type="component" value="Unassembled WGS sequence"/>
</dbReference>
<keyword evidence="12 14" id="KW-0141">cGMP biosynthesis</keyword>
<dbReference type="PROSITE" id="PS50125">
    <property type="entry name" value="GUANYLATE_CYCLASE_2"/>
    <property type="match status" value="1"/>
</dbReference>
<dbReference type="Pfam" id="PF00211">
    <property type="entry name" value="Guanylate_cyc"/>
    <property type="match status" value="1"/>
</dbReference>
<comment type="similarity">
    <text evidence="13">Belongs to the adenylyl cyclase class-4/guanylyl cyclase family.</text>
</comment>
<dbReference type="PANTHER" id="PTHR11920">
    <property type="entry name" value="GUANYLYL CYCLASE"/>
    <property type="match status" value="1"/>
</dbReference>
<dbReference type="SMART" id="SM00044">
    <property type="entry name" value="CYCc"/>
    <property type="match status" value="1"/>
</dbReference>
<dbReference type="InterPro" id="IPR001245">
    <property type="entry name" value="Ser-Thr/Tyr_kinase_cat_dom"/>
</dbReference>
<feature type="region of interest" description="Disordered" evidence="16">
    <location>
        <begin position="1"/>
        <end position="34"/>
    </location>
</feature>
<dbReference type="FunFam" id="1.10.510.10:FF:000404">
    <property type="entry name" value="Guanylate cyclase"/>
    <property type="match status" value="1"/>
</dbReference>
<dbReference type="GO" id="GO:0001653">
    <property type="term" value="F:peptide receptor activity"/>
    <property type="evidence" value="ECO:0007669"/>
    <property type="project" value="TreeGrafter"/>
</dbReference>
<dbReference type="InterPro" id="IPR000719">
    <property type="entry name" value="Prot_kinase_dom"/>
</dbReference>
<keyword evidence="15" id="KW-0175">Coiled coil</keyword>
<keyword evidence="6" id="KW-0547">Nucleotide-binding</keyword>
<evidence type="ECO:0000256" key="8">
    <source>
        <dbReference type="ARBA" id="ARBA00023136"/>
    </source>
</evidence>
<dbReference type="SUPFAM" id="SSF55073">
    <property type="entry name" value="Nucleotide cyclase"/>
    <property type="match status" value="1"/>
</dbReference>
<dbReference type="PROSITE" id="PS50011">
    <property type="entry name" value="PROTEIN_KINASE_DOM"/>
    <property type="match status" value="1"/>
</dbReference>
<evidence type="ECO:0000256" key="13">
    <source>
        <dbReference type="RuleBase" id="RU000405"/>
    </source>
</evidence>
<dbReference type="GO" id="GO:0004383">
    <property type="term" value="F:guanylate cyclase activity"/>
    <property type="evidence" value="ECO:0007669"/>
    <property type="project" value="UniProtKB-EC"/>
</dbReference>